<dbReference type="Proteomes" id="UP001176883">
    <property type="component" value="Unassembled WGS sequence"/>
</dbReference>
<organism evidence="1 2">
    <name type="scientific">Flavivirga aquimarina</name>
    <dbReference type="NCBI Taxonomy" id="2027862"/>
    <lineage>
        <taxon>Bacteria</taxon>
        <taxon>Pseudomonadati</taxon>
        <taxon>Bacteroidota</taxon>
        <taxon>Flavobacteriia</taxon>
        <taxon>Flavobacteriales</taxon>
        <taxon>Flavobacteriaceae</taxon>
        <taxon>Flavivirga</taxon>
    </lineage>
</organism>
<dbReference type="RefSeq" id="WP_303277496.1">
    <property type="nucleotide sequence ID" value="NZ_JAUOEK010000093.1"/>
</dbReference>
<dbReference type="EC" id="2.4.-.-" evidence="1"/>
<gene>
    <name evidence="1" type="ORF">Q4Q35_08275</name>
</gene>
<evidence type="ECO:0000313" key="1">
    <source>
        <dbReference type="EMBL" id="MDO5969801.1"/>
    </source>
</evidence>
<protein>
    <submittedName>
        <fullName evidence="1">Glycosyltransferase family 2 protein</fullName>
        <ecNumber evidence="1">2.4.-.-</ecNumber>
    </submittedName>
</protein>
<evidence type="ECO:0000313" key="2">
    <source>
        <dbReference type="Proteomes" id="UP001176883"/>
    </source>
</evidence>
<proteinExistence type="predicted"/>
<sequence>MKLGLICRCKDEYFIEEFVHYYIKEGVDCIYIIDDDSNDKSIYNNLLENDKVNILFEKNIIPTKFSNKLYKSIKDDYDWMIYVDADEFITTKKNSTKTIREELLTTFKDSHCVKVPWVMMSCNSLEKSPKSILKTNTYRWNHDLRHENKLSTRPKFRCRYDAIEVKSIFRPAFFEDLKCHHPINPIKSIKIAVSDGIRNKPSRLSHLYFNLREEEIRIGYLLCYHYRIISIENCINKLKTNKWYIDDGYNLQDLMSTDHPEIIDLTLHDKTKDYLKPKAKNLK</sequence>
<reference evidence="1" key="1">
    <citation type="submission" date="2023-07" db="EMBL/GenBank/DDBJ databases">
        <title>Two novel species in the genus Flavivirga.</title>
        <authorList>
            <person name="Kwon K."/>
        </authorList>
    </citation>
    <scope>NUCLEOTIDE SEQUENCE</scope>
    <source>
        <strain evidence="1">KCTC 52353</strain>
    </source>
</reference>
<dbReference type="GO" id="GO:0016757">
    <property type="term" value="F:glycosyltransferase activity"/>
    <property type="evidence" value="ECO:0007669"/>
    <property type="project" value="UniProtKB-KW"/>
</dbReference>
<keyword evidence="2" id="KW-1185">Reference proteome</keyword>
<keyword evidence="1" id="KW-0808">Transferase</keyword>
<dbReference type="EMBL" id="JAUOEK010000093">
    <property type="protein sequence ID" value="MDO5969801.1"/>
    <property type="molecule type" value="Genomic_DNA"/>
</dbReference>
<name>A0ABT8W9J2_9FLAO</name>
<dbReference type="Pfam" id="PF13704">
    <property type="entry name" value="Glyco_tranf_2_4"/>
    <property type="match status" value="1"/>
</dbReference>
<accession>A0ABT8W9J2</accession>
<comment type="caution">
    <text evidence="1">The sequence shown here is derived from an EMBL/GenBank/DDBJ whole genome shotgun (WGS) entry which is preliminary data.</text>
</comment>
<keyword evidence="1" id="KW-0328">Glycosyltransferase</keyword>